<dbReference type="STRING" id="56780.SYN_01057"/>
<feature type="domain" description="Methyltransferase type 11" evidence="2">
    <location>
        <begin position="37"/>
        <end position="134"/>
    </location>
</feature>
<gene>
    <name evidence="3" type="ORF">SYN_01057</name>
</gene>
<dbReference type="InterPro" id="IPR029063">
    <property type="entry name" value="SAM-dependent_MTases_sf"/>
</dbReference>
<dbReference type="EMBL" id="CP000252">
    <property type="protein sequence ID" value="ABC78652.1"/>
    <property type="molecule type" value="Genomic_DNA"/>
</dbReference>
<feature type="compositionally biased region" description="Gly residues" evidence="1">
    <location>
        <begin position="165"/>
        <end position="175"/>
    </location>
</feature>
<dbReference type="Proteomes" id="UP000001933">
    <property type="component" value="Chromosome"/>
</dbReference>
<dbReference type="eggNOG" id="COG2226">
    <property type="taxonomic scope" value="Bacteria"/>
</dbReference>
<dbReference type="OrthoDB" id="9772751at2"/>
<dbReference type="InParanoid" id="Q2LX39"/>
<organism evidence="3 4">
    <name type="scientific">Syntrophus aciditrophicus (strain SB)</name>
    <dbReference type="NCBI Taxonomy" id="56780"/>
    <lineage>
        <taxon>Bacteria</taxon>
        <taxon>Pseudomonadati</taxon>
        <taxon>Thermodesulfobacteriota</taxon>
        <taxon>Syntrophia</taxon>
        <taxon>Syntrophales</taxon>
        <taxon>Syntrophaceae</taxon>
        <taxon>Syntrophus</taxon>
    </lineage>
</organism>
<evidence type="ECO:0000256" key="1">
    <source>
        <dbReference type="SAM" id="MobiDB-lite"/>
    </source>
</evidence>
<dbReference type="InterPro" id="IPR050508">
    <property type="entry name" value="Methyltransf_Superfamily"/>
</dbReference>
<dbReference type="SUPFAM" id="SSF53335">
    <property type="entry name" value="S-adenosyl-L-methionine-dependent methyltransferases"/>
    <property type="match status" value="1"/>
</dbReference>
<evidence type="ECO:0000313" key="4">
    <source>
        <dbReference type="Proteomes" id="UP000001933"/>
    </source>
</evidence>
<feature type="region of interest" description="Disordered" evidence="1">
    <location>
        <begin position="160"/>
        <end position="180"/>
    </location>
</feature>
<accession>Q2LX39</accession>
<dbReference type="CDD" id="cd02440">
    <property type="entry name" value="AdoMet_MTases"/>
    <property type="match status" value="1"/>
</dbReference>
<dbReference type="AlphaFoldDB" id="Q2LX39"/>
<sequence>MKISRYDEIARGVNAPIYEYYARKIKKETAVVEGVCLDVGSSGGYLGLALARITDLEFIFLDVSADALESAKLHIIEDGLQERAKTLLADVHCIPLADGSVNLVISRGSIPFWQEPAKALSEIYRVLTPGGAAYVGGGRGAPEMQALIRQEMARLGIEWPEMPGHTGGSGEGGSGHPPQRDYRAILKQTGIPACKATRGDDGMWIHLWKQI</sequence>
<evidence type="ECO:0000313" key="3">
    <source>
        <dbReference type="EMBL" id="ABC78652.1"/>
    </source>
</evidence>
<dbReference type="HOGENOM" id="CLU_088165_0_0_7"/>
<reference evidence="3 4" key="1">
    <citation type="journal article" date="2007" name="Proc. Natl. Acad. Sci. U.S.A.">
        <title>The genome of Syntrophus aciditrophicus: life at the thermodynamic limit of microbial growth.</title>
        <authorList>
            <person name="McInerney M.J."/>
            <person name="Rohlin L."/>
            <person name="Mouttaki H."/>
            <person name="Kim U."/>
            <person name="Krupp R.S."/>
            <person name="Rios-Hernandez L."/>
            <person name="Sieber J."/>
            <person name="Struchtemeyer C.G."/>
            <person name="Bhattacharyya A."/>
            <person name="Campbell J.W."/>
            <person name="Gunsalus R.P."/>
        </authorList>
    </citation>
    <scope>NUCLEOTIDE SEQUENCE [LARGE SCALE GENOMIC DNA]</scope>
    <source>
        <strain evidence="3 4">SB</strain>
    </source>
</reference>
<dbReference type="GO" id="GO:0032259">
    <property type="term" value="P:methylation"/>
    <property type="evidence" value="ECO:0007669"/>
    <property type="project" value="UniProtKB-KW"/>
</dbReference>
<dbReference type="GO" id="GO:0008757">
    <property type="term" value="F:S-adenosylmethionine-dependent methyltransferase activity"/>
    <property type="evidence" value="ECO:0007669"/>
    <property type="project" value="InterPro"/>
</dbReference>
<dbReference type="PANTHER" id="PTHR42912:SF80">
    <property type="entry name" value="METHYLTRANSFERASE DOMAIN-CONTAINING PROTEIN"/>
    <property type="match status" value="1"/>
</dbReference>
<proteinExistence type="predicted"/>
<dbReference type="Gene3D" id="3.40.50.150">
    <property type="entry name" value="Vaccinia Virus protein VP39"/>
    <property type="match status" value="1"/>
</dbReference>
<dbReference type="RefSeq" id="WP_011418669.1">
    <property type="nucleotide sequence ID" value="NC_007759.1"/>
</dbReference>
<dbReference type="Pfam" id="PF08241">
    <property type="entry name" value="Methyltransf_11"/>
    <property type="match status" value="1"/>
</dbReference>
<evidence type="ECO:0000259" key="2">
    <source>
        <dbReference type="Pfam" id="PF08241"/>
    </source>
</evidence>
<keyword evidence="3" id="KW-0808">Transferase</keyword>
<keyword evidence="4" id="KW-1185">Reference proteome</keyword>
<protein>
    <submittedName>
        <fullName evidence="3">Methyltransferase</fullName>
        <ecNumber evidence="3">2.1.1.-</ecNumber>
    </submittedName>
</protein>
<dbReference type="SMR" id="Q2LX39"/>
<dbReference type="DNASU" id="3882850"/>
<keyword evidence="3" id="KW-0489">Methyltransferase</keyword>
<dbReference type="EC" id="2.1.1.-" evidence="3"/>
<dbReference type="KEGG" id="sat:SYN_01057"/>
<dbReference type="PANTHER" id="PTHR42912">
    <property type="entry name" value="METHYLTRANSFERASE"/>
    <property type="match status" value="1"/>
</dbReference>
<dbReference type="InterPro" id="IPR013216">
    <property type="entry name" value="Methyltransf_11"/>
</dbReference>
<name>Q2LX39_SYNAS</name>